<gene>
    <name evidence="3" type="ORF">Purlil1_2021</name>
</gene>
<evidence type="ECO:0000313" key="4">
    <source>
        <dbReference type="Proteomes" id="UP001287286"/>
    </source>
</evidence>
<reference evidence="3 4" key="1">
    <citation type="journal article" date="2024" name="Microbiol. Resour. Announc.">
        <title>Genome annotations for the ascomycete fungi Trichoderma harzianum, Trichoderma aggressivum, and Purpureocillium lilacinum.</title>
        <authorList>
            <person name="Beijen E.P.W."/>
            <person name="Ohm R.A."/>
        </authorList>
    </citation>
    <scope>NUCLEOTIDE SEQUENCE [LARGE SCALE GENOMIC DNA]</scope>
    <source>
        <strain evidence="3 4">CBS 150709</strain>
    </source>
</reference>
<dbReference type="Pfam" id="PF23867">
    <property type="entry name" value="Mmc1_N"/>
    <property type="match status" value="1"/>
</dbReference>
<dbReference type="Proteomes" id="UP001287286">
    <property type="component" value="Unassembled WGS sequence"/>
</dbReference>
<feature type="domain" description="Mmc1 C-terminal" evidence="2">
    <location>
        <begin position="567"/>
        <end position="775"/>
    </location>
</feature>
<feature type="region of interest" description="Disordered" evidence="1">
    <location>
        <begin position="1"/>
        <end position="54"/>
    </location>
</feature>
<keyword evidence="4" id="KW-1185">Reference proteome</keyword>
<feature type="compositionally biased region" description="Low complexity" evidence="1">
    <location>
        <begin position="171"/>
        <end position="180"/>
    </location>
</feature>
<protein>
    <recommendedName>
        <fullName evidence="2">Mmc1 C-terminal domain-containing protein</fullName>
    </recommendedName>
</protein>
<feature type="region of interest" description="Disordered" evidence="1">
    <location>
        <begin position="206"/>
        <end position="244"/>
    </location>
</feature>
<feature type="region of interest" description="Disordered" evidence="1">
    <location>
        <begin position="641"/>
        <end position="669"/>
    </location>
</feature>
<dbReference type="EMBL" id="JAWRVI010000005">
    <property type="protein sequence ID" value="KAK4093687.1"/>
    <property type="molecule type" value="Genomic_DNA"/>
</dbReference>
<evidence type="ECO:0000313" key="3">
    <source>
        <dbReference type="EMBL" id="KAK4093687.1"/>
    </source>
</evidence>
<proteinExistence type="predicted"/>
<dbReference type="PANTHER" id="PTHR38644">
    <property type="entry name" value="EXPRESSED PROTEIN"/>
    <property type="match status" value="1"/>
</dbReference>
<dbReference type="InterPro" id="IPR056196">
    <property type="entry name" value="Mmc1_C"/>
</dbReference>
<evidence type="ECO:0000259" key="2">
    <source>
        <dbReference type="Pfam" id="PF23868"/>
    </source>
</evidence>
<sequence>MTSEGRGELGMQGDVVESPDELGGRSGGHQHLSRRGGAGGLCSAPGDTRRKPPEEWRGLLRGAAPGRSCIVRAGKVDLSNARRRFKIWIGNERSIDFFAPLRNMAACWVWEHCDDTHCSEFTYKLAGQRLPELPAPRQDGARQNYQVFSPILPPRPSSNPQHQPPMASKSALLPRGGPPRLLARAGRRRYEAPTCLFCSLAAPSTPAGRIRSRVPRSRREVASPPRPRRWQSTAAPVTSATPTSPRVELEHALLELQRRAPNLVNLSRLQLALQGLRQPAGQEVVRVAILGLANGGPTEGGGAVHTARRVLRMLLADPLSDEQPWERELAAHDPSKPLIVRVAPGQRADVRVEISTDTALHELHVSSPDLNGLNLELLLMEVTAPYGAPGEVTVQSLEDAVLVPAVDMPSAEDRVSPVTTPVHQALLVADGFMGAVNVSALPVSEAGGSIMAAVQIEGVSKEQLDTDFDIVDISQAEQGIRLFRQSPEHAMDYERLWSTSNVPALASWLRAGARSTGEHATKPAVRQLIASLLQNTISSIHAADAQKLSRALAANGASPALVGLHGRLADWAQRAHAELQDELDLAFTGRRWRKLGWWKLFWRVDDVAMLTNEMLGQRFMPTAEQELVYLTGRIAELAGDSPQYPQPVSAGDADGAVPSEQRRLGSGERAPALAATSSSALPKWPGHIAFTRRYLQNETVPALQSLAQRLVMQALGTSGVTTSLAALLYASSFASTLYEAGAVAALGIVYSLGRMQKKWEAARGFWEGEVREEGRKAVRGAEESVAMVLDNGAAAKASEQEAQELQSARELVAKAEDALSRIQ</sequence>
<accession>A0ABR0CC04</accession>
<comment type="caution">
    <text evidence="3">The sequence shown here is derived from an EMBL/GenBank/DDBJ whole genome shotgun (WGS) entry which is preliminary data.</text>
</comment>
<dbReference type="PANTHER" id="PTHR38644:SF1">
    <property type="entry name" value="EXPRESSED PROTEIN"/>
    <property type="match status" value="1"/>
</dbReference>
<feature type="region of interest" description="Disordered" evidence="1">
    <location>
        <begin position="148"/>
        <end position="180"/>
    </location>
</feature>
<evidence type="ECO:0000256" key="1">
    <source>
        <dbReference type="SAM" id="MobiDB-lite"/>
    </source>
</evidence>
<feature type="compositionally biased region" description="Low complexity" evidence="1">
    <location>
        <begin position="232"/>
        <end position="244"/>
    </location>
</feature>
<organism evidence="3 4">
    <name type="scientific">Purpureocillium lilacinum</name>
    <name type="common">Paecilomyces lilacinus</name>
    <dbReference type="NCBI Taxonomy" id="33203"/>
    <lineage>
        <taxon>Eukaryota</taxon>
        <taxon>Fungi</taxon>
        <taxon>Dikarya</taxon>
        <taxon>Ascomycota</taxon>
        <taxon>Pezizomycotina</taxon>
        <taxon>Sordariomycetes</taxon>
        <taxon>Hypocreomycetidae</taxon>
        <taxon>Hypocreales</taxon>
        <taxon>Ophiocordycipitaceae</taxon>
        <taxon>Purpureocillium</taxon>
    </lineage>
</organism>
<name>A0ABR0CC04_PURLI</name>
<dbReference type="Pfam" id="PF23868">
    <property type="entry name" value="Mmc1_C"/>
    <property type="match status" value="1"/>
</dbReference>